<proteinExistence type="inferred from homology"/>
<dbReference type="Gene3D" id="3.30.1370.10">
    <property type="entry name" value="K Homology domain, type 1"/>
    <property type="match status" value="2"/>
</dbReference>
<dbReference type="Proteomes" id="UP000030665">
    <property type="component" value="Unassembled WGS sequence"/>
</dbReference>
<dbReference type="FunFam" id="3.30.1370.10:FF:000014">
    <property type="entry name" value="KRR1 small subunit processome component"/>
    <property type="match status" value="1"/>
</dbReference>
<dbReference type="GO" id="GO:0003723">
    <property type="term" value="F:RNA binding"/>
    <property type="evidence" value="ECO:0007669"/>
    <property type="project" value="UniProtKB-KW"/>
</dbReference>
<evidence type="ECO:0000256" key="9">
    <source>
        <dbReference type="ARBA" id="ARBA00024689"/>
    </source>
</evidence>
<dbReference type="CDD" id="cd22393">
    <property type="entry name" value="KH-I_KRR1_rpt1"/>
    <property type="match status" value="1"/>
</dbReference>
<dbReference type="OrthoDB" id="441223at2759"/>
<dbReference type="SMART" id="SM00322">
    <property type="entry name" value="KH"/>
    <property type="match status" value="1"/>
</dbReference>
<dbReference type="InterPro" id="IPR041174">
    <property type="entry name" value="KRR1-like_KH1"/>
</dbReference>
<keyword evidence="7" id="KW-0539">Nucleus</keyword>
<dbReference type="InterPro" id="IPR048549">
    <property type="entry name" value="KRR1-like_KH2_euk"/>
</dbReference>
<evidence type="ECO:0000313" key="15">
    <source>
        <dbReference type="EMBL" id="CDW58830.1"/>
    </source>
</evidence>
<evidence type="ECO:0000256" key="2">
    <source>
        <dbReference type="ARBA" id="ARBA00009344"/>
    </source>
</evidence>
<dbReference type="SUPFAM" id="SSF54791">
    <property type="entry name" value="Eukaryotic type KH-domain (KH-domain type I)"/>
    <property type="match status" value="1"/>
</dbReference>
<evidence type="ECO:0000256" key="8">
    <source>
        <dbReference type="ARBA" id="ARBA00023274"/>
    </source>
</evidence>
<dbReference type="PANTHER" id="PTHR12581:SF0">
    <property type="entry name" value="KRR1 SMALL SUBUNIT PROCESSOME COMPONENT HOMOLOG"/>
    <property type="match status" value="1"/>
</dbReference>
<dbReference type="PANTHER" id="PTHR12581">
    <property type="entry name" value="HIV-1 REV BINDING PROTEIN 2, 3"/>
    <property type="match status" value="1"/>
</dbReference>
<keyword evidence="5" id="KW-0698">rRNA processing</keyword>
<dbReference type="InterPro" id="IPR024166">
    <property type="entry name" value="rRNA_assembly_KRR1"/>
</dbReference>
<dbReference type="InterPro" id="IPR036612">
    <property type="entry name" value="KH_dom_type_1_sf"/>
</dbReference>
<evidence type="ECO:0000256" key="4">
    <source>
        <dbReference type="ARBA" id="ARBA00022517"/>
    </source>
</evidence>
<keyword evidence="16" id="KW-1185">Reference proteome</keyword>
<dbReference type="GO" id="GO:0006364">
    <property type="term" value="P:rRNA processing"/>
    <property type="evidence" value="ECO:0007669"/>
    <property type="project" value="UniProtKB-KW"/>
</dbReference>
<comment type="subunit">
    <text evidence="10">Monomer. Component of the ribosomal small subunit (SSU) processome.</text>
</comment>
<dbReference type="PIRSF" id="PIRSF006515">
    <property type="entry name" value="KRR1"/>
    <property type="match status" value="1"/>
</dbReference>
<comment type="function">
    <text evidence="9">Required for 40S ribosome biogenesis. Involved in nucleolar processing of pre-18S ribosomal RNA and ribosome assembly. Binds to RNA. Required for female germline development, cell viability during eye development and for survival of dividing cells and epithelial cells during early wing disk development.</text>
</comment>
<organism evidence="15 16">
    <name type="scientific">Trichuris trichiura</name>
    <name type="common">Whipworm</name>
    <name type="synonym">Trichocephalus trichiurus</name>
    <dbReference type="NCBI Taxonomy" id="36087"/>
    <lineage>
        <taxon>Eukaryota</taxon>
        <taxon>Metazoa</taxon>
        <taxon>Ecdysozoa</taxon>
        <taxon>Nematoda</taxon>
        <taxon>Enoplea</taxon>
        <taxon>Dorylaimia</taxon>
        <taxon>Trichinellida</taxon>
        <taxon>Trichuridae</taxon>
        <taxon>Trichuris</taxon>
    </lineage>
</organism>
<comment type="similarity">
    <text evidence="2">Belongs to the KRR1 family.</text>
</comment>
<dbReference type="InterPro" id="IPR048550">
    <property type="entry name" value="KRR1-like_KH1_euk"/>
</dbReference>
<evidence type="ECO:0000256" key="5">
    <source>
        <dbReference type="ARBA" id="ARBA00022552"/>
    </source>
</evidence>
<reference evidence="15" key="2">
    <citation type="submission" date="2014-03" db="EMBL/GenBank/DDBJ databases">
        <title>The whipworm genome and dual-species transcriptomics of an intimate host-pathogen interaction.</title>
        <authorList>
            <person name="Foth B.J."/>
            <person name="Tsai I.J."/>
            <person name="Reid A.J."/>
            <person name="Bancroft A.J."/>
            <person name="Nichol S."/>
            <person name="Tracey A."/>
            <person name="Holroyd N."/>
            <person name="Cotton J.A."/>
            <person name="Stanley E.J."/>
            <person name="Zarowiecki M."/>
            <person name="Liu J.Z."/>
            <person name="Huckvale T."/>
            <person name="Cooper P.J."/>
            <person name="Grencis R.K."/>
            <person name="Berriman M."/>
        </authorList>
    </citation>
    <scope>NUCLEOTIDE SEQUENCE [LARGE SCALE GENOMIC DNA]</scope>
</reference>
<dbReference type="GO" id="GO:0032040">
    <property type="term" value="C:small-subunit processome"/>
    <property type="evidence" value="ECO:0007669"/>
    <property type="project" value="TreeGrafter"/>
</dbReference>
<sequence length="268" mass="30489">MEEVDTVNLYKIPPFTKSDNPGGLICESSFATLFPKYREKYIRDCLPLVQSKLAEHGVKIDLDLIEGSLSVRTTRKTWDPFIIVKARDLIRLLSRSVPVEQALRILDDDVACDIIKISGIVGNKERFVKRRQRLIGPNGCTLKAIELLTNCYILVQGNTVSALGPHDGLPHVRRIVEDCMRNLHPTLMLKKELMKDPKLANESWDRFLPKFRKKLTSLKRQSKKRKPARSSLPSTSVSSKVDQELETGEYFLRKKEMNSAEVAGKKKS</sequence>
<accession>A0A077ZJR7</accession>
<evidence type="ECO:0000313" key="16">
    <source>
        <dbReference type="Proteomes" id="UP000030665"/>
    </source>
</evidence>
<evidence type="ECO:0000256" key="7">
    <source>
        <dbReference type="ARBA" id="ARBA00023242"/>
    </source>
</evidence>
<dbReference type="InterPro" id="IPR004087">
    <property type="entry name" value="KH_dom"/>
</dbReference>
<gene>
    <name evidence="15" type="ORF">TTRE_0000715501</name>
</gene>
<evidence type="ECO:0000256" key="11">
    <source>
        <dbReference type="ARBA" id="ARBA00032580"/>
    </source>
</evidence>
<evidence type="ECO:0000256" key="12">
    <source>
        <dbReference type="ARBA" id="ARBA00032993"/>
    </source>
</evidence>
<dbReference type="Pfam" id="PF21800">
    <property type="entry name" value="KH_KRR1_2nd"/>
    <property type="match status" value="1"/>
</dbReference>
<dbReference type="STRING" id="36087.A0A077ZJR7"/>
<reference evidence="15" key="1">
    <citation type="submission" date="2014-01" db="EMBL/GenBank/DDBJ databases">
        <authorList>
            <person name="Aslett M."/>
        </authorList>
    </citation>
    <scope>NUCLEOTIDE SEQUENCE</scope>
</reference>
<comment type="subcellular location">
    <subcellularLocation>
        <location evidence="1">Nucleus</location>
        <location evidence="1">Nucleolus</location>
    </subcellularLocation>
</comment>
<keyword evidence="6" id="KW-0694">RNA-binding</keyword>
<feature type="compositionally biased region" description="Low complexity" evidence="13">
    <location>
        <begin position="230"/>
        <end position="239"/>
    </location>
</feature>
<feature type="compositionally biased region" description="Basic residues" evidence="13">
    <location>
        <begin position="216"/>
        <end position="228"/>
    </location>
</feature>
<dbReference type="AlphaFoldDB" id="A0A077ZJR7"/>
<feature type="region of interest" description="Disordered" evidence="13">
    <location>
        <begin position="216"/>
        <end position="242"/>
    </location>
</feature>
<dbReference type="InterPro" id="IPR048548">
    <property type="entry name" value="KRR1-like_KH2"/>
</dbReference>
<protein>
    <recommendedName>
        <fullName evidence="3">KRR1 small subunit processome component homolog</fullName>
    </recommendedName>
    <alternativeName>
        <fullName evidence="12">KRR-R motif-containing protein 1</fullName>
    </alternativeName>
    <alternativeName>
        <fullName evidence="11">Protein dribble</fullName>
    </alternativeName>
</protein>
<evidence type="ECO:0000256" key="10">
    <source>
        <dbReference type="ARBA" id="ARBA00025925"/>
    </source>
</evidence>
<keyword evidence="8" id="KW-0687">Ribonucleoprotein</keyword>
<dbReference type="EMBL" id="HG806424">
    <property type="protein sequence ID" value="CDW58830.1"/>
    <property type="molecule type" value="Genomic_DNA"/>
</dbReference>
<dbReference type="Pfam" id="PF17903">
    <property type="entry name" value="KH_KRR1_1st"/>
    <property type="match status" value="1"/>
</dbReference>
<feature type="domain" description="K Homology" evidence="14">
    <location>
        <begin position="111"/>
        <end position="181"/>
    </location>
</feature>
<evidence type="ECO:0000259" key="14">
    <source>
        <dbReference type="SMART" id="SM00322"/>
    </source>
</evidence>
<evidence type="ECO:0000256" key="3">
    <source>
        <dbReference type="ARBA" id="ARBA00020053"/>
    </source>
</evidence>
<evidence type="ECO:0000256" key="6">
    <source>
        <dbReference type="ARBA" id="ARBA00022884"/>
    </source>
</evidence>
<evidence type="ECO:0000256" key="13">
    <source>
        <dbReference type="SAM" id="MobiDB-lite"/>
    </source>
</evidence>
<name>A0A077ZJR7_TRITR</name>
<dbReference type="CDD" id="cd22394">
    <property type="entry name" value="KH-I_KRR1_rpt2"/>
    <property type="match status" value="1"/>
</dbReference>
<evidence type="ECO:0000256" key="1">
    <source>
        <dbReference type="ARBA" id="ARBA00004604"/>
    </source>
</evidence>
<keyword evidence="4" id="KW-0690">Ribosome biogenesis</keyword>